<evidence type="ECO:0000313" key="5">
    <source>
        <dbReference type="EMBL" id="RYM01705.1"/>
    </source>
</evidence>
<feature type="domain" description="AMP-binding enzyme C-terminal" evidence="4">
    <location>
        <begin position="400"/>
        <end position="473"/>
    </location>
</feature>
<dbReference type="GO" id="GO:0006631">
    <property type="term" value="P:fatty acid metabolic process"/>
    <property type="evidence" value="ECO:0007669"/>
    <property type="project" value="TreeGrafter"/>
</dbReference>
<dbReference type="PANTHER" id="PTHR43201:SF5">
    <property type="entry name" value="MEDIUM-CHAIN ACYL-COA LIGASE ACSF2, MITOCHONDRIAL"/>
    <property type="match status" value="1"/>
</dbReference>
<dbReference type="AlphaFoldDB" id="A0A4Q4J6L4"/>
<keyword evidence="2 5" id="KW-0436">Ligase</keyword>
<protein>
    <submittedName>
        <fullName evidence="5">Acid--CoA ligase</fullName>
    </submittedName>
</protein>
<dbReference type="Gene3D" id="3.40.50.12780">
    <property type="entry name" value="N-terminal domain of ligase-like"/>
    <property type="match status" value="1"/>
</dbReference>
<dbReference type="PANTHER" id="PTHR43201">
    <property type="entry name" value="ACYL-COA SYNTHETASE"/>
    <property type="match status" value="1"/>
</dbReference>
<dbReference type="SUPFAM" id="SSF56801">
    <property type="entry name" value="Acetyl-CoA synthetase-like"/>
    <property type="match status" value="1"/>
</dbReference>
<feature type="domain" description="AMP-dependent synthetase/ligase" evidence="3">
    <location>
        <begin position="16"/>
        <end position="341"/>
    </location>
</feature>
<proteinExistence type="inferred from homology"/>
<dbReference type="InterPro" id="IPR025110">
    <property type="entry name" value="AMP-bd_C"/>
</dbReference>
<name>A0A4Q4J6L4_9SPHN</name>
<dbReference type="EMBL" id="SEOM01000004">
    <property type="protein sequence ID" value="RYM01705.1"/>
    <property type="molecule type" value="Genomic_DNA"/>
</dbReference>
<evidence type="ECO:0000259" key="4">
    <source>
        <dbReference type="Pfam" id="PF13193"/>
    </source>
</evidence>
<sequence>MDYRQMQYSIGDCIRYWAERLADEPAIVDEAGEISWRDLDRSTNRLARAYRDAGVGEGDFVTIMLPNGREFYQASIAAWKVGAIPQPISARMPPAERSAIIDIVSPRLIVGSEGEQTSVPQLPAGFLPDPALSDEAMDYPAPPYWKAVASGGSTGRPKVIVSRQPGIFDPLAPEFRMSVQGRQLVAGPLYHNASFMCSSRGLFCGNRLIVMERFDAERALDLIDRHRIDWTIMVPTMMHRIARLPAEVRDRHDISSLRTVVHTAAPCPPWLKAEWIEWLGADVVQEAYGGTEGCGTTWISGEEWLARPGSVGRAVEGCAIKVVDDAGQPVPAGVIGEVYMRPDSGPGSTYFYLGGESRRSEDGWETIGDMGHVDEEGYLFLADRRTDLIISGGANVYPAEVEAAIDAFPGVRSSAVIGLPDDDLGNRVHAIIDAATQIDPEALKRHLAERIVRYKIPRTFEFVADSVRDEAGKVRRSALRAARMDGSDNKAGAANRA</sequence>
<dbReference type="Pfam" id="PF13193">
    <property type="entry name" value="AMP-binding_C"/>
    <property type="match status" value="1"/>
</dbReference>
<dbReference type="InterPro" id="IPR042099">
    <property type="entry name" value="ANL_N_sf"/>
</dbReference>
<evidence type="ECO:0000259" key="3">
    <source>
        <dbReference type="Pfam" id="PF00501"/>
    </source>
</evidence>
<dbReference type="Proteomes" id="UP000292734">
    <property type="component" value="Unassembled WGS sequence"/>
</dbReference>
<evidence type="ECO:0000256" key="1">
    <source>
        <dbReference type="ARBA" id="ARBA00006432"/>
    </source>
</evidence>
<dbReference type="GO" id="GO:0031956">
    <property type="term" value="F:medium-chain fatty acid-CoA ligase activity"/>
    <property type="evidence" value="ECO:0007669"/>
    <property type="project" value="TreeGrafter"/>
</dbReference>
<reference evidence="5 6" key="1">
    <citation type="submission" date="2019-02" db="EMBL/GenBank/DDBJ databases">
        <authorList>
            <person name="Feng G."/>
        </authorList>
    </citation>
    <scope>NUCLEOTIDE SEQUENCE [LARGE SCALE GENOMIC DNA]</scope>
    <source>
        <strain evidence="5 6">DSM 26779</strain>
    </source>
</reference>
<comment type="caution">
    <text evidence="5">The sequence shown here is derived from an EMBL/GenBank/DDBJ whole genome shotgun (WGS) entry which is preliminary data.</text>
</comment>
<gene>
    <name evidence="5" type="ORF">EWH08_12895</name>
</gene>
<dbReference type="InterPro" id="IPR045851">
    <property type="entry name" value="AMP-bd_C_sf"/>
</dbReference>
<dbReference type="Pfam" id="PF00501">
    <property type="entry name" value="AMP-binding"/>
    <property type="match status" value="1"/>
</dbReference>
<evidence type="ECO:0000256" key="2">
    <source>
        <dbReference type="ARBA" id="ARBA00022598"/>
    </source>
</evidence>
<accession>A0A4Q4J6L4</accession>
<dbReference type="InterPro" id="IPR000873">
    <property type="entry name" value="AMP-dep_synth/lig_dom"/>
</dbReference>
<comment type="similarity">
    <text evidence="1">Belongs to the ATP-dependent AMP-binding enzyme family.</text>
</comment>
<dbReference type="Gene3D" id="3.30.300.30">
    <property type="match status" value="1"/>
</dbReference>
<evidence type="ECO:0000313" key="6">
    <source>
        <dbReference type="Proteomes" id="UP000292734"/>
    </source>
</evidence>
<organism evidence="5 6">
    <name type="scientific">Sphingobium indicum</name>
    <dbReference type="NCBI Taxonomy" id="332055"/>
    <lineage>
        <taxon>Bacteria</taxon>
        <taxon>Pseudomonadati</taxon>
        <taxon>Pseudomonadota</taxon>
        <taxon>Alphaproteobacteria</taxon>
        <taxon>Sphingomonadales</taxon>
        <taxon>Sphingomonadaceae</taxon>
        <taxon>Sphingobium</taxon>
    </lineage>
</organism>